<dbReference type="AlphaFoldDB" id="A0A1C0ZZW5"/>
<dbReference type="EMBL" id="LYPC01000022">
    <property type="protein sequence ID" value="OCT13686.1"/>
    <property type="molecule type" value="Genomic_DNA"/>
</dbReference>
<accession>A0A1C0ZZW5</accession>
<sequence length="98" mass="11347">MKTQVRLNQYERGIVDSLIQSFGYTAQAARKLVVDYVEVIRKLGGYDTCYDHAERLVQAKTIELKPEDWLKRIHQIAKEAAQDKGILHLEARLHANIR</sequence>
<evidence type="ECO:0000313" key="2">
    <source>
        <dbReference type="Proteomes" id="UP000093309"/>
    </source>
</evidence>
<comment type="caution">
    <text evidence="1">The sequence shown here is derived from an EMBL/GenBank/DDBJ whole genome shotgun (WGS) entry which is preliminary data.</text>
</comment>
<proteinExistence type="predicted"/>
<dbReference type="RefSeq" id="WP_065853747.1">
    <property type="nucleotide sequence ID" value="NZ_LYPC01000022.1"/>
</dbReference>
<reference evidence="2" key="1">
    <citation type="submission" date="2016-05" db="EMBL/GenBank/DDBJ databases">
        <title>Paenibacillus oryzae. sp. nov., isolated from the rice root.</title>
        <authorList>
            <person name="Zhang J."/>
            <person name="Zhang X."/>
        </authorList>
    </citation>
    <scope>NUCLEOTIDE SEQUENCE [LARGE SCALE GENOMIC DNA]</scope>
    <source>
        <strain evidence="2">KCTC13222</strain>
    </source>
</reference>
<keyword evidence="2" id="KW-1185">Reference proteome</keyword>
<dbReference type="STRING" id="512399.A8709_19055"/>
<gene>
    <name evidence="1" type="ORF">A8709_19055</name>
</gene>
<dbReference type="Proteomes" id="UP000093309">
    <property type="component" value="Unassembled WGS sequence"/>
</dbReference>
<dbReference type="OrthoDB" id="2616072at2"/>
<organism evidence="1 2">
    <name type="scientific">Paenibacillus pectinilyticus</name>
    <dbReference type="NCBI Taxonomy" id="512399"/>
    <lineage>
        <taxon>Bacteria</taxon>
        <taxon>Bacillati</taxon>
        <taxon>Bacillota</taxon>
        <taxon>Bacilli</taxon>
        <taxon>Bacillales</taxon>
        <taxon>Paenibacillaceae</taxon>
        <taxon>Paenibacillus</taxon>
    </lineage>
</organism>
<evidence type="ECO:0000313" key="1">
    <source>
        <dbReference type="EMBL" id="OCT13686.1"/>
    </source>
</evidence>
<name>A0A1C0ZZW5_9BACL</name>
<protein>
    <submittedName>
        <fullName evidence="1">Uncharacterized protein</fullName>
    </submittedName>
</protein>